<evidence type="ECO:0000313" key="3">
    <source>
        <dbReference type="Proteomes" id="UP000298714"/>
    </source>
</evidence>
<dbReference type="PANTHER" id="PTHR38442:SF1">
    <property type="entry name" value="INNER MEMBRANE PROTEIN"/>
    <property type="match status" value="1"/>
</dbReference>
<accession>A0A4D7CBB8</accession>
<gene>
    <name evidence="2" type="ORF">E6W36_06390</name>
</gene>
<sequence length="407" mass="44058">MTELSRMRRLATGLLVLMAALFLAARAFETHYPALGYLRAFAEAAMIGGLADWFAVTALFRRPLGLPIPHTAVIPNSKDRIAAGLGAFLADNFLQPDDIARHLDAQDRAQAAAHWLARPGRRRVIAQTFAAALPRLLALIGDAQIARPLGAALRRQLLALDLPSLLGGALDLMLKEGRQEALVNAVVQRAYALLAEQEPTLRARITRRTGWLWRTLGADDQAADAVLAALRDELGAIVYDPDHSARRHVREFLAQLADDLRHDAGIRADVARFQQSLIDHPAAAGIAADLWDGIKRWLSGGTAQDHSDLVALIENALGGLSEALTANAALRETLNSHLRQWAQRLAARHGGDIAELVAGTVRGWDARSIVERLETSVGRDLQFIRINGTLVGGLVGLALHALTRLLG</sequence>
<dbReference type="Pfam" id="PF04286">
    <property type="entry name" value="DUF445"/>
    <property type="match status" value="1"/>
</dbReference>
<dbReference type="GO" id="GO:0005886">
    <property type="term" value="C:plasma membrane"/>
    <property type="evidence" value="ECO:0007669"/>
    <property type="project" value="TreeGrafter"/>
</dbReference>
<keyword evidence="3" id="KW-1185">Reference proteome</keyword>
<proteinExistence type="predicted"/>
<feature type="transmembrane region" description="Helical" evidence="1">
    <location>
        <begin position="37"/>
        <end position="60"/>
    </location>
</feature>
<name>A0A4D7CBB8_9SPHN</name>
<keyword evidence="1" id="KW-0812">Transmembrane</keyword>
<protein>
    <submittedName>
        <fullName evidence="2">DUF445 domain-containing protein</fullName>
    </submittedName>
</protein>
<evidence type="ECO:0000313" key="2">
    <source>
        <dbReference type="EMBL" id="QCI79316.1"/>
    </source>
</evidence>
<dbReference type="RefSeq" id="WP_222874150.1">
    <property type="nucleotide sequence ID" value="NZ_CP039704.1"/>
</dbReference>
<keyword evidence="1" id="KW-1133">Transmembrane helix</keyword>
<reference evidence="3" key="1">
    <citation type="submission" date="2019-04" db="EMBL/GenBank/DDBJ databases">
        <title>Complete genome sequence of Sphingomonas sp. W1-2-3.</title>
        <authorList>
            <person name="Im W.T."/>
        </authorList>
    </citation>
    <scope>NUCLEOTIDE SEQUENCE [LARGE SCALE GENOMIC DNA]</scope>
    <source>
        <strain evidence="3">W1-2-3</strain>
    </source>
</reference>
<dbReference type="InterPro" id="IPR007383">
    <property type="entry name" value="DUF445"/>
</dbReference>
<dbReference type="EMBL" id="CP039704">
    <property type="protein sequence ID" value="QCI79316.1"/>
    <property type="molecule type" value="Genomic_DNA"/>
</dbReference>
<keyword evidence="1" id="KW-0472">Membrane</keyword>
<dbReference type="KEGG" id="hgn:E6W36_06390"/>
<dbReference type="AlphaFoldDB" id="A0A4D7CBB8"/>
<organism evidence="2 3">
    <name type="scientific">Hankyongella ginsenosidimutans</name>
    <dbReference type="NCBI Taxonomy" id="1763828"/>
    <lineage>
        <taxon>Bacteria</taxon>
        <taxon>Pseudomonadati</taxon>
        <taxon>Pseudomonadota</taxon>
        <taxon>Alphaproteobacteria</taxon>
        <taxon>Sphingomonadales</taxon>
        <taxon>Sphingomonadaceae</taxon>
        <taxon>Hankyongella</taxon>
    </lineage>
</organism>
<dbReference type="Proteomes" id="UP000298714">
    <property type="component" value="Chromosome"/>
</dbReference>
<dbReference type="PANTHER" id="PTHR38442">
    <property type="entry name" value="INNER MEMBRANE PROTEIN-RELATED"/>
    <property type="match status" value="1"/>
</dbReference>
<evidence type="ECO:0000256" key="1">
    <source>
        <dbReference type="SAM" id="Phobius"/>
    </source>
</evidence>